<dbReference type="Proteomes" id="UP000830542">
    <property type="component" value="Plasmid unnamed5"/>
</dbReference>
<dbReference type="RefSeq" id="WP_244707315.1">
    <property type="nucleotide sequence ID" value="NZ_BAAADN010000064.1"/>
</dbReference>
<evidence type="ECO:0000313" key="4">
    <source>
        <dbReference type="Proteomes" id="UP001500962"/>
    </source>
</evidence>
<dbReference type="AlphaFoldDB" id="A0AAV3SK10"/>
<dbReference type="EMBL" id="BAAADN010000064">
    <property type="protein sequence ID" value="GAA0473785.1"/>
    <property type="molecule type" value="Genomic_DNA"/>
</dbReference>
<protein>
    <submittedName>
        <fullName evidence="1">Uncharacterized protein</fullName>
    </submittedName>
</protein>
<name>A0AAV3SK10_HALDO</name>
<reference evidence="2" key="2">
    <citation type="submission" date="2022-04" db="EMBL/GenBank/DDBJ databases">
        <title>Sequencing and genomic assembly of Halococcus dombrowskii.</title>
        <authorList>
            <person name="Lim S.W."/>
            <person name="MacLea K.S."/>
        </authorList>
    </citation>
    <scope>NUCLEOTIDE SEQUENCE</scope>
    <source>
        <strain evidence="2">H4</strain>
        <plasmid evidence="2">unnamed5</plasmid>
    </source>
</reference>
<evidence type="ECO:0000313" key="1">
    <source>
        <dbReference type="EMBL" id="GAA0473785.1"/>
    </source>
</evidence>
<gene>
    <name evidence="1" type="ORF">GCM10008985_33160</name>
    <name evidence="2" type="ORF">MUK72_19930</name>
</gene>
<keyword evidence="2" id="KW-0614">Plasmid</keyword>
<evidence type="ECO:0000313" key="2">
    <source>
        <dbReference type="EMBL" id="UOO97607.1"/>
    </source>
</evidence>
<proteinExistence type="predicted"/>
<organism evidence="1 4">
    <name type="scientific">Halococcus dombrowskii</name>
    <dbReference type="NCBI Taxonomy" id="179637"/>
    <lineage>
        <taxon>Archaea</taxon>
        <taxon>Methanobacteriati</taxon>
        <taxon>Methanobacteriota</taxon>
        <taxon>Stenosarchaea group</taxon>
        <taxon>Halobacteria</taxon>
        <taxon>Halobacteriales</taxon>
        <taxon>Halococcaceae</taxon>
        <taxon>Halococcus</taxon>
    </lineage>
</organism>
<accession>A0AAV3SK10</accession>
<reference evidence="1" key="3">
    <citation type="submission" date="2023-12" db="EMBL/GenBank/DDBJ databases">
        <authorList>
            <person name="Sun Q."/>
            <person name="Inoue M."/>
        </authorList>
    </citation>
    <scope>NUCLEOTIDE SEQUENCE</scope>
    <source>
        <strain evidence="1">JCM 12289</strain>
    </source>
</reference>
<geneLocation type="plasmid" evidence="2 3">
    <name>unnamed5</name>
</geneLocation>
<dbReference type="GeneID" id="71764168"/>
<dbReference type="EMBL" id="CP095010">
    <property type="protein sequence ID" value="UOO97607.1"/>
    <property type="molecule type" value="Genomic_DNA"/>
</dbReference>
<evidence type="ECO:0000313" key="3">
    <source>
        <dbReference type="Proteomes" id="UP000830542"/>
    </source>
</evidence>
<reference evidence="1" key="1">
    <citation type="journal article" date="2014" name="Int. J. Syst. Evol. Microbiol.">
        <title>Complete genome sequence of Corynebacterium casei LMG S-19264T (=DSM 44701T), isolated from a smear-ripened cheese.</title>
        <authorList>
            <consortium name="US DOE Joint Genome Institute (JGI-PGF)"/>
            <person name="Walter F."/>
            <person name="Albersmeier A."/>
            <person name="Kalinowski J."/>
            <person name="Ruckert C."/>
        </authorList>
    </citation>
    <scope>NUCLEOTIDE SEQUENCE</scope>
    <source>
        <strain evidence="1">JCM 12289</strain>
    </source>
</reference>
<dbReference type="KEGG" id="hdo:MUK72_19930"/>
<sequence length="76" mass="8439">MDEERRLLPFAEDALAVITDAAGGTGEELPREKVIEVITADERFDEADAAAALEMLQSRGYVYYVGEYVRITPTDD</sequence>
<dbReference type="Proteomes" id="UP001500962">
    <property type="component" value="Unassembled WGS sequence"/>
</dbReference>
<keyword evidence="3" id="KW-1185">Reference proteome</keyword>